<name>A0A8J2QZ03_9NEOP</name>
<comment type="caution">
    <text evidence="1">The sequence shown here is derived from an EMBL/GenBank/DDBJ whole genome shotgun (WGS) entry which is preliminary data.</text>
</comment>
<evidence type="ECO:0000313" key="1">
    <source>
        <dbReference type="EMBL" id="CAG9575312.1"/>
    </source>
</evidence>
<dbReference type="EMBL" id="CAKASE010000074">
    <property type="protein sequence ID" value="CAG9575312.1"/>
    <property type="molecule type" value="Genomic_DNA"/>
</dbReference>
<protein>
    <submittedName>
        <fullName evidence="1">(African queen) hypothetical protein</fullName>
    </submittedName>
</protein>
<organism evidence="1 2">
    <name type="scientific">Danaus chrysippus</name>
    <name type="common">African queen</name>
    <dbReference type="NCBI Taxonomy" id="151541"/>
    <lineage>
        <taxon>Eukaryota</taxon>
        <taxon>Metazoa</taxon>
        <taxon>Ecdysozoa</taxon>
        <taxon>Arthropoda</taxon>
        <taxon>Hexapoda</taxon>
        <taxon>Insecta</taxon>
        <taxon>Pterygota</taxon>
        <taxon>Neoptera</taxon>
        <taxon>Endopterygota</taxon>
        <taxon>Lepidoptera</taxon>
        <taxon>Glossata</taxon>
        <taxon>Ditrysia</taxon>
        <taxon>Papilionoidea</taxon>
        <taxon>Nymphalidae</taxon>
        <taxon>Danainae</taxon>
        <taxon>Danaini</taxon>
        <taxon>Danaina</taxon>
        <taxon>Danaus</taxon>
        <taxon>Anosia</taxon>
    </lineage>
</organism>
<keyword evidence="2" id="KW-1185">Reference proteome</keyword>
<dbReference type="AlphaFoldDB" id="A0A8J2QZ03"/>
<reference evidence="1" key="1">
    <citation type="submission" date="2021-09" db="EMBL/GenBank/DDBJ databases">
        <authorList>
            <person name="Martin H S."/>
        </authorList>
    </citation>
    <scope>NUCLEOTIDE SEQUENCE</scope>
</reference>
<evidence type="ECO:0000313" key="2">
    <source>
        <dbReference type="Proteomes" id="UP000789524"/>
    </source>
</evidence>
<proteinExistence type="predicted"/>
<sequence>MYGVSRADDGCSEQIGYINTVSWPPLSHSVRLSTWSRVVKRHQLSKRDSYTSLTSHDGPVIELCINKTSVDV</sequence>
<accession>A0A8J2QZ03</accession>
<gene>
    <name evidence="1" type="ORF">DCHRY22_LOCUS11235</name>
</gene>
<dbReference type="Proteomes" id="UP000789524">
    <property type="component" value="Unassembled WGS sequence"/>
</dbReference>